<feature type="chain" id="PRO_5043924554" description="Secreted protein" evidence="2">
    <location>
        <begin position="22"/>
        <end position="121"/>
    </location>
</feature>
<organism evidence="3 4">
    <name type="scientific">Corynebacterium lipophilum</name>
    <dbReference type="NCBI Taxonomy" id="2804918"/>
    <lineage>
        <taxon>Bacteria</taxon>
        <taxon>Bacillati</taxon>
        <taxon>Actinomycetota</taxon>
        <taxon>Actinomycetes</taxon>
        <taxon>Mycobacteriales</taxon>
        <taxon>Corynebacteriaceae</taxon>
        <taxon>Corynebacterium</taxon>
    </lineage>
</organism>
<keyword evidence="4" id="KW-1185">Reference proteome</keyword>
<feature type="region of interest" description="Disordered" evidence="1">
    <location>
        <begin position="22"/>
        <end position="54"/>
    </location>
</feature>
<gene>
    <name evidence="3" type="ORF">JMN37_07150</name>
</gene>
<reference evidence="3 4" key="1">
    <citation type="submission" date="2021-01" db="EMBL/GenBank/DDBJ databases">
        <title>Identification and Characterization of Corynebacterium sp.</title>
        <authorList>
            <person name="Luo Q."/>
            <person name="Qu P."/>
            <person name="Chen Q."/>
        </authorList>
    </citation>
    <scope>NUCLEOTIDE SEQUENCE [LARGE SCALE GENOMIC DNA]</scope>
    <source>
        <strain evidence="3 4">MC-18</strain>
    </source>
</reference>
<evidence type="ECO:0000313" key="4">
    <source>
        <dbReference type="Proteomes" id="UP001205920"/>
    </source>
</evidence>
<proteinExistence type="predicted"/>
<protein>
    <recommendedName>
        <fullName evidence="5">Secreted protein</fullName>
    </recommendedName>
</protein>
<accession>A0AAW5HYC5</accession>
<evidence type="ECO:0000313" key="3">
    <source>
        <dbReference type="EMBL" id="MCO6394751.1"/>
    </source>
</evidence>
<keyword evidence="2" id="KW-0732">Signal</keyword>
<dbReference type="Proteomes" id="UP001205920">
    <property type="component" value="Unassembled WGS sequence"/>
</dbReference>
<feature type="region of interest" description="Disordered" evidence="1">
    <location>
        <begin position="73"/>
        <end position="92"/>
    </location>
</feature>
<dbReference type="EMBL" id="JAEUWV010000009">
    <property type="protein sequence ID" value="MCO6394751.1"/>
    <property type="molecule type" value="Genomic_DNA"/>
</dbReference>
<evidence type="ECO:0008006" key="5">
    <source>
        <dbReference type="Google" id="ProtNLM"/>
    </source>
</evidence>
<dbReference type="RefSeq" id="WP_252931476.1">
    <property type="nucleotide sequence ID" value="NZ_JAEUWV010000009.1"/>
</dbReference>
<evidence type="ECO:0000256" key="1">
    <source>
        <dbReference type="SAM" id="MobiDB-lite"/>
    </source>
</evidence>
<feature type="signal peptide" evidence="2">
    <location>
        <begin position="1"/>
        <end position="21"/>
    </location>
</feature>
<sequence length="121" mass="13061">MKHSKLFVAALAAACVSTATSCTTQPLPFEQTPAAPASQEAEAEPDADPGEMDEPAFEDAIIAIWSKTDEMRGIGVPESEIEDLQARTDKRDESMGQRAMFYVTEADKLSEQYASVTEDGS</sequence>
<dbReference type="AlphaFoldDB" id="A0AAW5HYC5"/>
<name>A0AAW5HYC5_9CORY</name>
<evidence type="ECO:0000256" key="2">
    <source>
        <dbReference type="SAM" id="SignalP"/>
    </source>
</evidence>
<comment type="caution">
    <text evidence="3">The sequence shown here is derived from an EMBL/GenBank/DDBJ whole genome shotgun (WGS) entry which is preliminary data.</text>
</comment>
<dbReference type="PROSITE" id="PS51257">
    <property type="entry name" value="PROKAR_LIPOPROTEIN"/>
    <property type="match status" value="1"/>
</dbReference>
<feature type="compositionally biased region" description="Acidic residues" evidence="1">
    <location>
        <begin position="41"/>
        <end position="54"/>
    </location>
</feature>